<dbReference type="InterPro" id="IPR029052">
    <property type="entry name" value="Metallo-depent_PP-like"/>
</dbReference>
<keyword evidence="8" id="KW-1185">Reference proteome</keyword>
<dbReference type="NCBIfam" id="TIGR00668">
    <property type="entry name" value="apaH"/>
    <property type="match status" value="1"/>
</dbReference>
<dbReference type="NCBIfam" id="NF001204">
    <property type="entry name" value="PRK00166.1"/>
    <property type="match status" value="1"/>
</dbReference>
<dbReference type="Gene3D" id="3.60.21.10">
    <property type="match status" value="1"/>
</dbReference>
<dbReference type="GO" id="GO:0008803">
    <property type="term" value="F:bis(5'-nucleosyl)-tetraphosphatase (symmetrical) activity"/>
    <property type="evidence" value="ECO:0007669"/>
    <property type="project" value="UniProtKB-UniRule"/>
</dbReference>
<dbReference type="PANTHER" id="PTHR40942:SF4">
    <property type="entry name" value="CYTOCHROME C5"/>
    <property type="match status" value="1"/>
</dbReference>
<comment type="function">
    <text evidence="1 5">Hydrolyzes diadenosine 5',5'''-P1,P4-tetraphosphate to yield ADP.</text>
</comment>
<evidence type="ECO:0000313" key="7">
    <source>
        <dbReference type="EMBL" id="CUS34598.1"/>
    </source>
</evidence>
<evidence type="ECO:0000256" key="2">
    <source>
        <dbReference type="ARBA" id="ARBA00005419"/>
    </source>
</evidence>
<protein>
    <recommendedName>
        <fullName evidence="5">Bis(5'-nucleosyl)-tetraphosphatase, symmetrical</fullName>
        <ecNumber evidence="5">3.6.1.41</ecNumber>
    </recommendedName>
    <alternativeName>
        <fullName evidence="5">Ap4A hydrolase</fullName>
    </alternativeName>
    <alternativeName>
        <fullName evidence="5">Diadenosine 5',5'''-P1,P4-tetraphosphate pyrophosphohydrolase</fullName>
    </alternativeName>
    <alternativeName>
        <fullName evidence="5">Diadenosine tetraphosphatase</fullName>
    </alternativeName>
</protein>
<dbReference type="PANTHER" id="PTHR40942">
    <property type="match status" value="1"/>
</dbReference>
<dbReference type="InterPro" id="IPR004617">
    <property type="entry name" value="ApaH"/>
</dbReference>
<name>A0A0S4LF63_9BACT</name>
<dbReference type="SUPFAM" id="SSF56300">
    <property type="entry name" value="Metallo-dependent phosphatases"/>
    <property type="match status" value="1"/>
</dbReference>
<comment type="catalytic activity">
    <reaction evidence="4 5">
        <text>P(1),P(4)-bis(5'-adenosyl) tetraphosphate + H2O = 2 ADP + 2 H(+)</text>
        <dbReference type="Rhea" id="RHEA:24252"/>
        <dbReference type="ChEBI" id="CHEBI:15377"/>
        <dbReference type="ChEBI" id="CHEBI:15378"/>
        <dbReference type="ChEBI" id="CHEBI:58141"/>
        <dbReference type="ChEBI" id="CHEBI:456216"/>
        <dbReference type="EC" id="3.6.1.41"/>
    </reaction>
</comment>
<evidence type="ECO:0000313" key="8">
    <source>
        <dbReference type="Proteomes" id="UP000199032"/>
    </source>
</evidence>
<dbReference type="EMBL" id="CZQA01000001">
    <property type="protein sequence ID" value="CUS34598.1"/>
    <property type="molecule type" value="Genomic_DNA"/>
</dbReference>
<dbReference type="InterPro" id="IPR004843">
    <property type="entry name" value="Calcineurin-like_PHP"/>
</dbReference>
<evidence type="ECO:0000256" key="3">
    <source>
        <dbReference type="ARBA" id="ARBA00022801"/>
    </source>
</evidence>
<evidence type="ECO:0000256" key="1">
    <source>
        <dbReference type="ARBA" id="ARBA00003413"/>
    </source>
</evidence>
<dbReference type="HAMAP" id="MF_00199">
    <property type="entry name" value="ApaH"/>
    <property type="match status" value="1"/>
</dbReference>
<keyword evidence="3 5" id="KW-0378">Hydrolase</keyword>
<proteinExistence type="inferred from homology"/>
<dbReference type="Pfam" id="PF00149">
    <property type="entry name" value="Metallophos"/>
    <property type="match status" value="1"/>
</dbReference>
<dbReference type="EC" id="3.6.1.41" evidence="5"/>
<dbReference type="Proteomes" id="UP000199032">
    <property type="component" value="Unassembled WGS sequence"/>
</dbReference>
<comment type="similarity">
    <text evidence="2 5">Belongs to the Ap4A hydrolase family.</text>
</comment>
<dbReference type="RefSeq" id="WP_090746608.1">
    <property type="nucleotide sequence ID" value="NZ_CZQA01000001.1"/>
</dbReference>
<dbReference type="CDD" id="cd07422">
    <property type="entry name" value="MPP_ApaH"/>
    <property type="match status" value="1"/>
</dbReference>
<dbReference type="OrthoDB" id="9807890at2"/>
<feature type="domain" description="Calcineurin-like phosphoesterase" evidence="6">
    <location>
        <begin position="4"/>
        <end position="152"/>
    </location>
</feature>
<dbReference type="STRING" id="1742972.COMA1_11784"/>
<evidence type="ECO:0000256" key="5">
    <source>
        <dbReference type="HAMAP-Rule" id="MF_00199"/>
    </source>
</evidence>
<reference evidence="7 8" key="1">
    <citation type="submission" date="2015-10" db="EMBL/GenBank/DDBJ databases">
        <authorList>
            <person name="Gilbert D.G."/>
        </authorList>
    </citation>
    <scope>NUCLEOTIDE SEQUENCE [LARGE SCALE GENOMIC DNA]</scope>
    <source>
        <strain evidence="7">COMA1</strain>
    </source>
</reference>
<sequence length="272" mass="30796">MATYAIGDVQGCYEPLQRLLQHIRFDSSRDRLWFVGDLVNRGPDSLSVLRLIKQLGERAVAVLGNHDLFLLSVAENIVRLRPEDTLQPILDAPDRDELLTWLRHQHLLYREGSFTMVHAGLLPQWTVDDAEKLAREVETGLQGPFYRDILKALYPSKHLQWSSGLTGLTRLATIIKVLTRLRACSPDGRMESAYNGSPDHIPSGYFPWFTIENRKHLDTTIVCGHWAALGLHREDHLLSIDSGCVWGRELTAVCLEDQSFFQVPCTAVTGRD</sequence>
<evidence type="ECO:0000256" key="4">
    <source>
        <dbReference type="ARBA" id="ARBA00049417"/>
    </source>
</evidence>
<organism evidence="7 8">
    <name type="scientific">Candidatus Nitrospira nitrosa</name>
    <dbReference type="NCBI Taxonomy" id="1742972"/>
    <lineage>
        <taxon>Bacteria</taxon>
        <taxon>Pseudomonadati</taxon>
        <taxon>Nitrospirota</taxon>
        <taxon>Nitrospiria</taxon>
        <taxon>Nitrospirales</taxon>
        <taxon>Nitrospiraceae</taxon>
        <taxon>Nitrospira</taxon>
    </lineage>
</organism>
<evidence type="ECO:0000259" key="6">
    <source>
        <dbReference type="Pfam" id="PF00149"/>
    </source>
</evidence>
<dbReference type="AlphaFoldDB" id="A0A0S4LF63"/>
<dbReference type="PIRSF" id="PIRSF000903">
    <property type="entry name" value="B5n-ttraPtase_sm"/>
    <property type="match status" value="1"/>
</dbReference>
<accession>A0A0S4LF63</accession>
<gene>
    <name evidence="5 7" type="primary">apaH</name>
    <name evidence="7" type="ORF">COMA1_11784</name>
</gene>